<evidence type="ECO:0000313" key="2">
    <source>
        <dbReference type="EMBL" id="ODQ71473.1"/>
    </source>
</evidence>
<dbReference type="AlphaFoldDB" id="A0A1E3Q1A1"/>
<dbReference type="EMBL" id="KV454297">
    <property type="protein sequence ID" value="ODQ71473.1"/>
    <property type="molecule type" value="Genomic_DNA"/>
</dbReference>
<accession>A0A1E3Q1A1</accession>
<feature type="chain" id="PRO_5009134040" evidence="1">
    <location>
        <begin position="27"/>
        <end position="158"/>
    </location>
</feature>
<sequence>MSLIQAFSRINIIFVTLLICTRTVASNLPVDCTPAILWLLDPLLRRDDITDNAVIANTAIQSFNERRYHLLTRQLSSLFGGFTPGHNASYDEITEDIREVIMDMMSNDERDRVECLKLMLSMSVDSDIEISSMINSALTGNTMFLKRDGYKELCQAAI</sequence>
<gene>
    <name evidence="2" type="ORF">LIPSTDRAFT_73167</name>
</gene>
<evidence type="ECO:0000256" key="1">
    <source>
        <dbReference type="SAM" id="SignalP"/>
    </source>
</evidence>
<dbReference type="Proteomes" id="UP000094385">
    <property type="component" value="Unassembled WGS sequence"/>
</dbReference>
<keyword evidence="1" id="KW-0732">Signal</keyword>
<reference evidence="2 3" key="1">
    <citation type="journal article" date="2016" name="Proc. Natl. Acad. Sci. U.S.A.">
        <title>Comparative genomics of biotechnologically important yeasts.</title>
        <authorList>
            <person name="Riley R."/>
            <person name="Haridas S."/>
            <person name="Wolfe K.H."/>
            <person name="Lopes M.R."/>
            <person name="Hittinger C.T."/>
            <person name="Goeker M."/>
            <person name="Salamov A.A."/>
            <person name="Wisecaver J.H."/>
            <person name="Long T.M."/>
            <person name="Calvey C.H."/>
            <person name="Aerts A.L."/>
            <person name="Barry K.W."/>
            <person name="Choi C."/>
            <person name="Clum A."/>
            <person name="Coughlan A.Y."/>
            <person name="Deshpande S."/>
            <person name="Douglass A.P."/>
            <person name="Hanson S.J."/>
            <person name="Klenk H.-P."/>
            <person name="LaButti K.M."/>
            <person name="Lapidus A."/>
            <person name="Lindquist E.A."/>
            <person name="Lipzen A.M."/>
            <person name="Meier-Kolthoff J.P."/>
            <person name="Ohm R.A."/>
            <person name="Otillar R.P."/>
            <person name="Pangilinan J.L."/>
            <person name="Peng Y."/>
            <person name="Rokas A."/>
            <person name="Rosa C.A."/>
            <person name="Scheuner C."/>
            <person name="Sibirny A.A."/>
            <person name="Slot J.C."/>
            <person name="Stielow J.B."/>
            <person name="Sun H."/>
            <person name="Kurtzman C.P."/>
            <person name="Blackwell M."/>
            <person name="Grigoriev I.V."/>
            <person name="Jeffries T.W."/>
        </authorList>
    </citation>
    <scope>NUCLEOTIDE SEQUENCE [LARGE SCALE GENOMIC DNA]</scope>
    <source>
        <strain evidence="2 3">NRRL Y-11557</strain>
    </source>
</reference>
<protein>
    <submittedName>
        <fullName evidence="2">Uncharacterized protein</fullName>
    </submittedName>
</protein>
<evidence type="ECO:0000313" key="3">
    <source>
        <dbReference type="Proteomes" id="UP000094385"/>
    </source>
</evidence>
<proteinExistence type="predicted"/>
<organism evidence="2 3">
    <name type="scientific">Lipomyces starkeyi NRRL Y-11557</name>
    <dbReference type="NCBI Taxonomy" id="675824"/>
    <lineage>
        <taxon>Eukaryota</taxon>
        <taxon>Fungi</taxon>
        <taxon>Dikarya</taxon>
        <taxon>Ascomycota</taxon>
        <taxon>Saccharomycotina</taxon>
        <taxon>Lipomycetes</taxon>
        <taxon>Lipomycetales</taxon>
        <taxon>Lipomycetaceae</taxon>
        <taxon>Lipomyces</taxon>
    </lineage>
</organism>
<name>A0A1E3Q1A1_LIPST</name>
<keyword evidence="3" id="KW-1185">Reference proteome</keyword>
<feature type="signal peptide" evidence="1">
    <location>
        <begin position="1"/>
        <end position="26"/>
    </location>
</feature>